<dbReference type="PANTHER" id="PTHR32552">
    <property type="entry name" value="FERRICHROME IRON RECEPTOR-RELATED"/>
    <property type="match status" value="1"/>
</dbReference>
<feature type="chain" id="PRO_5019422052" evidence="16">
    <location>
        <begin position="41"/>
        <end position="454"/>
    </location>
</feature>
<feature type="compositionally biased region" description="Low complexity" evidence="15">
    <location>
        <begin position="385"/>
        <end position="445"/>
    </location>
</feature>
<dbReference type="InterPro" id="IPR037066">
    <property type="entry name" value="Plug_dom_sf"/>
</dbReference>
<evidence type="ECO:0000256" key="4">
    <source>
        <dbReference type="ARBA" id="ARBA00022452"/>
    </source>
</evidence>
<dbReference type="FunFam" id="2.170.130.10:FF:000001">
    <property type="entry name" value="Catecholate siderophore TonB-dependent receptor"/>
    <property type="match status" value="1"/>
</dbReference>
<dbReference type="InterPro" id="IPR036942">
    <property type="entry name" value="Beta-barrel_TonB_sf"/>
</dbReference>
<dbReference type="GO" id="GO:0015344">
    <property type="term" value="F:siderophore uptake transmembrane transporter activity"/>
    <property type="evidence" value="ECO:0007669"/>
    <property type="project" value="TreeGrafter"/>
</dbReference>
<keyword evidence="9" id="KW-0406">Ion transport</keyword>
<keyword evidence="7 16" id="KW-0732">Signal</keyword>
<keyword evidence="10" id="KW-0798">TonB box</keyword>
<evidence type="ECO:0000256" key="1">
    <source>
        <dbReference type="ARBA" id="ARBA00004571"/>
    </source>
</evidence>
<keyword evidence="12 18" id="KW-0675">Receptor</keyword>
<dbReference type="PANTHER" id="PTHR32552:SF68">
    <property type="entry name" value="FERRICHROME OUTER MEMBRANE TRANSPORTER_PHAGE RECEPTOR"/>
    <property type="match status" value="1"/>
</dbReference>
<feature type="signal peptide" evidence="16">
    <location>
        <begin position="1"/>
        <end position="40"/>
    </location>
</feature>
<protein>
    <submittedName>
        <fullName evidence="18">TonB-dependent receptor</fullName>
    </submittedName>
</protein>
<evidence type="ECO:0000256" key="15">
    <source>
        <dbReference type="SAM" id="MobiDB-lite"/>
    </source>
</evidence>
<sequence>MTATAVVLRNAPSSLDFPRASRLSRSVRAALLSLAMAAGAAPLCASAAEAAAEQARPYAIPAGQLGDVLNRFAREAGITLSATPAQTGGYSSQGLRGSFTVQQGLARLLADTPLEAEDQGDGSFVLREAPAKDGDVLNMQAVEVFALGNNLGSTDGYLATHSQIATKTSKPLLETSQTVSVITREQIDDTASKTVQQAMRYTPGIFTGQVGASNRYDYVVMRGFADNSVDNIYLDGLKAMGDSGTFSSMQVDPYFLERIDVLKGPSSVLYGRSLPGGLVALTSKKPLYEDYRQITGSIGNMGQKEMGFDFSGPLDEEKRIAYRLIGLGKGSDTQFDHVKEERYAIAPTLAIDFSDDTTLTLQGYLQHDPNGATTAAYRPTAPCRTTTAGTSPASSSMASRARTTSTAPSGCSATSWSTASTTSGRRGRTSATWTPTSTCRRSTPTAGAPASRTS</sequence>
<evidence type="ECO:0000256" key="5">
    <source>
        <dbReference type="ARBA" id="ARBA00022496"/>
    </source>
</evidence>
<evidence type="ECO:0000256" key="12">
    <source>
        <dbReference type="ARBA" id="ARBA00023170"/>
    </source>
</evidence>
<evidence type="ECO:0000256" key="2">
    <source>
        <dbReference type="ARBA" id="ARBA00009810"/>
    </source>
</evidence>
<feature type="domain" description="Secretin/TonB short N-terminal" evidence="17">
    <location>
        <begin position="78"/>
        <end position="129"/>
    </location>
</feature>
<keyword evidence="11 14" id="KW-0472">Membrane</keyword>
<keyword evidence="4 14" id="KW-1134">Transmembrane beta strand</keyword>
<evidence type="ECO:0000313" key="18">
    <source>
        <dbReference type="EMBL" id="VEE45898.1"/>
    </source>
</evidence>
<name>A0A448BKU2_PSEFL</name>
<dbReference type="Gene3D" id="2.170.130.10">
    <property type="entry name" value="TonB-dependent receptor, plug domain"/>
    <property type="match status" value="1"/>
</dbReference>
<evidence type="ECO:0000256" key="6">
    <source>
        <dbReference type="ARBA" id="ARBA00022692"/>
    </source>
</evidence>
<dbReference type="AlphaFoldDB" id="A0A448BKU2"/>
<dbReference type="InterPro" id="IPR012910">
    <property type="entry name" value="Plug_dom"/>
</dbReference>
<dbReference type="GO" id="GO:0009279">
    <property type="term" value="C:cell outer membrane"/>
    <property type="evidence" value="ECO:0007669"/>
    <property type="project" value="UniProtKB-SubCell"/>
</dbReference>
<dbReference type="InterPro" id="IPR039426">
    <property type="entry name" value="TonB-dep_rcpt-like"/>
</dbReference>
<evidence type="ECO:0000259" key="17">
    <source>
        <dbReference type="SMART" id="SM00965"/>
    </source>
</evidence>
<comment type="subcellular location">
    <subcellularLocation>
        <location evidence="1 14">Cell outer membrane</location>
        <topology evidence="1 14">Multi-pass membrane protein</topology>
    </subcellularLocation>
</comment>
<evidence type="ECO:0000256" key="9">
    <source>
        <dbReference type="ARBA" id="ARBA00023065"/>
    </source>
</evidence>
<evidence type="ECO:0000313" key="19">
    <source>
        <dbReference type="Proteomes" id="UP000278078"/>
    </source>
</evidence>
<dbReference type="SMART" id="SM00965">
    <property type="entry name" value="STN"/>
    <property type="match status" value="1"/>
</dbReference>
<keyword evidence="6 14" id="KW-0812">Transmembrane</keyword>
<evidence type="ECO:0000256" key="13">
    <source>
        <dbReference type="ARBA" id="ARBA00023237"/>
    </source>
</evidence>
<evidence type="ECO:0000256" key="16">
    <source>
        <dbReference type="SAM" id="SignalP"/>
    </source>
</evidence>
<dbReference type="EMBL" id="LR134300">
    <property type="protein sequence ID" value="VEE45898.1"/>
    <property type="molecule type" value="Genomic_DNA"/>
</dbReference>
<evidence type="ECO:0000256" key="7">
    <source>
        <dbReference type="ARBA" id="ARBA00022729"/>
    </source>
</evidence>
<keyword evidence="13 14" id="KW-0998">Cell outer membrane</keyword>
<evidence type="ECO:0000256" key="3">
    <source>
        <dbReference type="ARBA" id="ARBA00022448"/>
    </source>
</evidence>
<feature type="region of interest" description="Disordered" evidence="15">
    <location>
        <begin position="375"/>
        <end position="454"/>
    </location>
</feature>
<dbReference type="Gene3D" id="2.40.170.20">
    <property type="entry name" value="TonB-dependent receptor, beta-barrel domain"/>
    <property type="match status" value="1"/>
</dbReference>
<gene>
    <name evidence="18" type="primary">optS_1</name>
    <name evidence="18" type="ORF">NCTC10783_01759</name>
</gene>
<keyword evidence="5" id="KW-0410">Iron transport</keyword>
<dbReference type="Proteomes" id="UP000278078">
    <property type="component" value="Chromosome"/>
</dbReference>
<evidence type="ECO:0000256" key="11">
    <source>
        <dbReference type="ARBA" id="ARBA00023136"/>
    </source>
</evidence>
<evidence type="ECO:0000256" key="10">
    <source>
        <dbReference type="ARBA" id="ARBA00023077"/>
    </source>
</evidence>
<keyword evidence="3 14" id="KW-0813">Transport</keyword>
<dbReference type="InterPro" id="IPR011662">
    <property type="entry name" value="Secretin/TonB_short_N"/>
</dbReference>
<evidence type="ECO:0000256" key="8">
    <source>
        <dbReference type="ARBA" id="ARBA00023004"/>
    </source>
</evidence>
<dbReference type="Pfam" id="PF07715">
    <property type="entry name" value="Plug"/>
    <property type="match status" value="1"/>
</dbReference>
<comment type="similarity">
    <text evidence="2 14">Belongs to the TonB-dependent receptor family.</text>
</comment>
<evidence type="ECO:0000256" key="14">
    <source>
        <dbReference type="PROSITE-ProRule" id="PRU01360"/>
    </source>
</evidence>
<dbReference type="Gene3D" id="3.55.50.30">
    <property type="match status" value="1"/>
</dbReference>
<dbReference type="GO" id="GO:0015891">
    <property type="term" value="P:siderophore transport"/>
    <property type="evidence" value="ECO:0007669"/>
    <property type="project" value="UniProtKB-ARBA"/>
</dbReference>
<organism evidence="18 19">
    <name type="scientific">Pseudomonas fluorescens</name>
    <dbReference type="NCBI Taxonomy" id="294"/>
    <lineage>
        <taxon>Bacteria</taxon>
        <taxon>Pseudomonadati</taxon>
        <taxon>Pseudomonadota</taxon>
        <taxon>Gammaproteobacteria</taxon>
        <taxon>Pseudomonadales</taxon>
        <taxon>Pseudomonadaceae</taxon>
        <taxon>Pseudomonas</taxon>
    </lineage>
</organism>
<reference evidence="18 19" key="1">
    <citation type="submission" date="2018-12" db="EMBL/GenBank/DDBJ databases">
        <authorList>
            <consortium name="Pathogen Informatics"/>
        </authorList>
    </citation>
    <scope>NUCLEOTIDE SEQUENCE [LARGE SCALE GENOMIC DNA]</scope>
    <source>
        <strain evidence="18 19">NCTC10783</strain>
    </source>
</reference>
<proteinExistence type="inferred from homology"/>
<dbReference type="PROSITE" id="PS52016">
    <property type="entry name" value="TONB_DEPENDENT_REC_3"/>
    <property type="match status" value="1"/>
</dbReference>
<keyword evidence="8" id="KW-0408">Iron</keyword>
<accession>A0A448BKU2</accession>
<dbReference type="SUPFAM" id="SSF56935">
    <property type="entry name" value="Porins"/>
    <property type="match status" value="1"/>
</dbReference>